<sequence>MKRLRTADEEKEEISIYMRIAKTIKLNVNESNSVGDFKAFLHDKEDLPSFKRMHSVRSYNGVAKLCGELLYLVVVMVVLLELEACGTIQLYHID</sequence>
<evidence type="ECO:0000256" key="1">
    <source>
        <dbReference type="SAM" id="Phobius"/>
    </source>
</evidence>
<organism evidence="2 3">
    <name type="scientific">Solanum tuberosum</name>
    <name type="common">Potato</name>
    <dbReference type="NCBI Taxonomy" id="4113"/>
    <lineage>
        <taxon>Eukaryota</taxon>
        <taxon>Viridiplantae</taxon>
        <taxon>Streptophyta</taxon>
        <taxon>Embryophyta</taxon>
        <taxon>Tracheophyta</taxon>
        <taxon>Spermatophyta</taxon>
        <taxon>Magnoliopsida</taxon>
        <taxon>eudicotyledons</taxon>
        <taxon>Gunneridae</taxon>
        <taxon>Pentapetalae</taxon>
        <taxon>asterids</taxon>
        <taxon>lamiids</taxon>
        <taxon>Solanales</taxon>
        <taxon>Solanaceae</taxon>
        <taxon>Solanoideae</taxon>
        <taxon>Solaneae</taxon>
        <taxon>Solanum</taxon>
    </lineage>
</organism>
<reference evidence="2" key="2">
    <citation type="submission" date="2015-06" db="UniProtKB">
        <authorList>
            <consortium name="EnsemblPlants"/>
        </authorList>
    </citation>
    <scope>IDENTIFICATION</scope>
    <source>
        <strain evidence="2">DM1-3 516 R44</strain>
    </source>
</reference>
<dbReference type="InParanoid" id="M1DTZ3"/>
<dbReference type="Gramene" id="PGSC0003DMT400094361">
    <property type="protein sequence ID" value="PGSC0003DMT400094361"/>
    <property type="gene ID" value="PGSC0003DMG400043932"/>
</dbReference>
<dbReference type="PaxDb" id="4113-PGSC0003DMT400094361"/>
<dbReference type="SUPFAM" id="SSF54236">
    <property type="entry name" value="Ubiquitin-like"/>
    <property type="match status" value="1"/>
</dbReference>
<keyword evidence="3" id="KW-1185">Reference proteome</keyword>
<keyword evidence="1" id="KW-0472">Membrane</keyword>
<keyword evidence="1" id="KW-0812">Transmembrane</keyword>
<dbReference type="AlphaFoldDB" id="M1DTZ3"/>
<dbReference type="HOGENOM" id="CLU_2390277_0_0_1"/>
<proteinExistence type="predicted"/>
<dbReference type="Gene3D" id="3.10.20.90">
    <property type="entry name" value="Phosphatidylinositol 3-kinase Catalytic Subunit, Chain A, domain 1"/>
    <property type="match status" value="1"/>
</dbReference>
<reference evidence="3" key="1">
    <citation type="journal article" date="2011" name="Nature">
        <title>Genome sequence and analysis of the tuber crop potato.</title>
        <authorList>
            <consortium name="The Potato Genome Sequencing Consortium"/>
        </authorList>
    </citation>
    <scope>NUCLEOTIDE SEQUENCE [LARGE SCALE GENOMIC DNA]</scope>
    <source>
        <strain evidence="3">cv. DM1-3 516 R44</strain>
    </source>
</reference>
<feature type="transmembrane region" description="Helical" evidence="1">
    <location>
        <begin position="61"/>
        <end position="80"/>
    </location>
</feature>
<keyword evidence="1" id="KW-1133">Transmembrane helix</keyword>
<protein>
    <submittedName>
        <fullName evidence="2">Uncharacterized protein</fullName>
    </submittedName>
</protein>
<dbReference type="Proteomes" id="UP000011115">
    <property type="component" value="Unassembled WGS sequence"/>
</dbReference>
<evidence type="ECO:0000313" key="3">
    <source>
        <dbReference type="Proteomes" id="UP000011115"/>
    </source>
</evidence>
<accession>M1DTZ3</accession>
<dbReference type="InterPro" id="IPR029071">
    <property type="entry name" value="Ubiquitin-like_domsf"/>
</dbReference>
<dbReference type="EnsemblPlants" id="PGSC0003DMT400094361">
    <property type="protein sequence ID" value="PGSC0003DMT400094361"/>
    <property type="gene ID" value="PGSC0003DMG400043932"/>
</dbReference>
<name>M1DTZ3_SOLTU</name>
<evidence type="ECO:0000313" key="2">
    <source>
        <dbReference type="EnsemblPlants" id="PGSC0003DMT400094361"/>
    </source>
</evidence>